<dbReference type="Pfam" id="PF02570">
    <property type="entry name" value="CbiC"/>
    <property type="match status" value="1"/>
</dbReference>
<keyword evidence="3" id="KW-0169">Cobalamin biosynthesis</keyword>
<comment type="caution">
    <text evidence="6">The sequence shown here is derived from an EMBL/GenBank/DDBJ whole genome shotgun (WGS) entry which is preliminary data.</text>
</comment>
<dbReference type="RefSeq" id="WP_191154109.1">
    <property type="nucleotide sequence ID" value="NZ_JACWUN010000003.1"/>
</dbReference>
<evidence type="ECO:0000256" key="1">
    <source>
        <dbReference type="ARBA" id="ARBA00004953"/>
    </source>
</evidence>
<dbReference type="SUPFAM" id="SSF63965">
    <property type="entry name" value="Precorrin-8X methylmutase CbiC/CobH"/>
    <property type="match status" value="1"/>
</dbReference>
<sequence length="209" mass="22385">MDKGLQIEQDSFAIIDSATDLSRFNSAEQVIARKLIHTTGDTEFAELTCILSGAIEAGVAALRRGAPIICDVEMVRVGITRRYLQSYGNQVHCFISQPDVLTRAAADNLTRAETAMLYAAERYPDAIFAIGNAPTALLKLLELTATGRMQPAFVAGLPVGFVKAEESKDLLRQTTIPHVTNRGPKGGSPCAATVINGLLVVLNDLLSAE</sequence>
<keyword evidence="7" id="KW-1185">Reference proteome</keyword>
<organism evidence="6 7">
    <name type="scientific">Pelovirga terrestris</name>
    <dbReference type="NCBI Taxonomy" id="2771352"/>
    <lineage>
        <taxon>Bacteria</taxon>
        <taxon>Pseudomonadati</taxon>
        <taxon>Thermodesulfobacteriota</taxon>
        <taxon>Desulfuromonadia</taxon>
        <taxon>Geobacterales</taxon>
        <taxon>Geobacteraceae</taxon>
        <taxon>Pelovirga</taxon>
    </lineage>
</organism>
<comment type="similarity">
    <text evidence="2">Belongs to the CobH/CbiC family.</text>
</comment>
<dbReference type="EMBL" id="JACWUN010000003">
    <property type="protein sequence ID" value="MBD1399844.1"/>
    <property type="molecule type" value="Genomic_DNA"/>
</dbReference>
<evidence type="ECO:0000313" key="7">
    <source>
        <dbReference type="Proteomes" id="UP000632828"/>
    </source>
</evidence>
<dbReference type="GO" id="GO:0016993">
    <property type="term" value="F:precorrin-8X methylmutase activity"/>
    <property type="evidence" value="ECO:0007669"/>
    <property type="project" value="InterPro"/>
</dbReference>
<feature type="domain" description="Cobalamin biosynthesis precorrin-8X methylmutase CobH/CbiC" evidence="5">
    <location>
        <begin position="6"/>
        <end position="199"/>
    </location>
</feature>
<accession>A0A8J6QKF3</accession>
<name>A0A8J6QKF3_9BACT</name>
<evidence type="ECO:0000259" key="5">
    <source>
        <dbReference type="Pfam" id="PF02570"/>
    </source>
</evidence>
<evidence type="ECO:0000256" key="4">
    <source>
        <dbReference type="ARBA" id="ARBA00023235"/>
    </source>
</evidence>
<evidence type="ECO:0000313" key="6">
    <source>
        <dbReference type="EMBL" id="MBD1399844.1"/>
    </source>
</evidence>
<dbReference type="UniPathway" id="UPA00148"/>
<dbReference type="PANTHER" id="PTHR43588:SF1">
    <property type="entry name" value="COBALT-PRECORRIN-8 METHYLMUTASE"/>
    <property type="match status" value="1"/>
</dbReference>
<reference evidence="6" key="1">
    <citation type="submission" date="2020-09" db="EMBL/GenBank/DDBJ databases">
        <title>Pelobacter alkaliphilus sp. nov., a novel anaerobic arsenate-reducing bacterium from terrestrial mud volcano.</title>
        <authorList>
            <person name="Khomyakova M.A."/>
            <person name="Merkel A.Y."/>
            <person name="Slobodkin A.I."/>
        </authorList>
    </citation>
    <scope>NUCLEOTIDE SEQUENCE</scope>
    <source>
        <strain evidence="6">M08fum</strain>
    </source>
</reference>
<dbReference type="GO" id="GO:0009236">
    <property type="term" value="P:cobalamin biosynthetic process"/>
    <property type="evidence" value="ECO:0007669"/>
    <property type="project" value="UniProtKB-UniPathway"/>
</dbReference>
<dbReference type="Proteomes" id="UP000632828">
    <property type="component" value="Unassembled WGS sequence"/>
</dbReference>
<comment type="pathway">
    <text evidence="1">Cofactor biosynthesis; adenosylcobalamin biosynthesis.</text>
</comment>
<gene>
    <name evidence="6" type="ORF">ICT70_04090</name>
</gene>
<keyword evidence="4" id="KW-0413">Isomerase</keyword>
<evidence type="ECO:0000256" key="3">
    <source>
        <dbReference type="ARBA" id="ARBA00022573"/>
    </source>
</evidence>
<protein>
    <submittedName>
        <fullName evidence="6">Precorrin-8X methylmutase</fullName>
    </submittedName>
</protein>
<dbReference type="AlphaFoldDB" id="A0A8J6QKF3"/>
<dbReference type="Gene3D" id="3.40.50.10230">
    <property type="entry name" value="Cobalamin biosynthesis CobH/CbiC, precorrin-8X methylmutase"/>
    <property type="match status" value="1"/>
</dbReference>
<dbReference type="PANTHER" id="PTHR43588">
    <property type="entry name" value="COBALT-PRECORRIN-8 METHYLMUTASE"/>
    <property type="match status" value="1"/>
</dbReference>
<evidence type="ECO:0000256" key="2">
    <source>
        <dbReference type="ARBA" id="ARBA00009774"/>
    </source>
</evidence>
<dbReference type="InterPro" id="IPR003722">
    <property type="entry name" value="Cbl_synth_CobH/CbiC"/>
</dbReference>
<dbReference type="InterPro" id="IPR036588">
    <property type="entry name" value="CobH/CbiC_sf"/>
</dbReference>
<proteinExistence type="inferred from homology"/>